<protein>
    <submittedName>
        <fullName evidence="3">Aminotransferase</fullName>
    </submittedName>
</protein>
<keyword evidence="3" id="KW-0032">Aminotransferase</keyword>
<dbReference type="OrthoDB" id="9787096at2"/>
<dbReference type="GO" id="GO:0030170">
    <property type="term" value="F:pyridoxal phosphate binding"/>
    <property type="evidence" value="ECO:0007669"/>
    <property type="project" value="InterPro"/>
</dbReference>
<dbReference type="EMBL" id="VCKW01000109">
    <property type="protein sequence ID" value="TMQ96264.1"/>
    <property type="molecule type" value="Genomic_DNA"/>
</dbReference>
<proteinExistence type="predicted"/>
<evidence type="ECO:0000259" key="2">
    <source>
        <dbReference type="Pfam" id="PF22475"/>
    </source>
</evidence>
<dbReference type="Pfam" id="PF00155">
    <property type="entry name" value="Aminotran_1_2"/>
    <property type="match status" value="1"/>
</dbReference>
<organism evidence="3 4">
    <name type="scientific">Actinomadura soli</name>
    <dbReference type="NCBI Taxonomy" id="2508997"/>
    <lineage>
        <taxon>Bacteria</taxon>
        <taxon>Bacillati</taxon>
        <taxon>Actinomycetota</taxon>
        <taxon>Actinomycetes</taxon>
        <taxon>Streptosporangiales</taxon>
        <taxon>Thermomonosporaceae</taxon>
        <taxon>Actinomadura</taxon>
    </lineage>
</organism>
<dbReference type="InterPro" id="IPR054718">
    <property type="entry name" value="YhfS-like_C"/>
</dbReference>
<evidence type="ECO:0000259" key="1">
    <source>
        <dbReference type="Pfam" id="PF00155"/>
    </source>
</evidence>
<comment type="caution">
    <text evidence="3">The sequence shown here is derived from an EMBL/GenBank/DDBJ whole genome shotgun (WGS) entry which is preliminary data.</text>
</comment>
<evidence type="ECO:0000313" key="4">
    <source>
        <dbReference type="Proteomes" id="UP000309174"/>
    </source>
</evidence>
<dbReference type="InterPro" id="IPR004839">
    <property type="entry name" value="Aminotransferase_I/II_large"/>
</dbReference>
<dbReference type="InterPro" id="IPR015421">
    <property type="entry name" value="PyrdxlP-dep_Trfase_major"/>
</dbReference>
<feature type="domain" description="YhfS-like C-terminal" evidence="2">
    <location>
        <begin position="254"/>
        <end position="353"/>
    </location>
</feature>
<dbReference type="Gene3D" id="3.40.640.10">
    <property type="entry name" value="Type I PLP-dependent aspartate aminotransferase-like (Major domain)"/>
    <property type="match status" value="1"/>
</dbReference>
<dbReference type="GO" id="GO:0008483">
    <property type="term" value="F:transaminase activity"/>
    <property type="evidence" value="ECO:0007669"/>
    <property type="project" value="UniProtKB-KW"/>
</dbReference>
<sequence length="363" mass="38552">MTAPELRETHPLPTVSLQEATARQFRLLECVADHFDGRQLFSADVGITPRWGRPDATRRTEAALADFFGTPAAALVQGAGSGAIRAMLTAALEPGDPLIVHSAPAYATTATAFRSMGLGLVETDFNSSPAKAAAPYVHIQHSRQLPEDFYDPAEVIARYAELGVRALVDDNYAAFRTPRTGVEMGAEGSALSLFKLLGPEGVGLVVGSRDLVDRVHADNYSGGGQVQGPQALDALRALTQVPVLWAVQSATVTEIAERLGAGEVPGVAQVRIANAQDRCVLVRLDAPVARQVIEAAAGFGAAPYPVGANSRYEIAPLFYRLSETFLAGTPELADWTIRINPMRAGADLVVKILGSALREIRCS</sequence>
<accession>A0A5C4J9E7</accession>
<gene>
    <name evidence="3" type="ORF">ETD83_21415</name>
</gene>
<keyword evidence="3" id="KW-0808">Transferase</keyword>
<dbReference type="Proteomes" id="UP000309174">
    <property type="component" value="Unassembled WGS sequence"/>
</dbReference>
<dbReference type="SUPFAM" id="SSF53383">
    <property type="entry name" value="PLP-dependent transferases"/>
    <property type="match status" value="1"/>
</dbReference>
<keyword evidence="4" id="KW-1185">Reference proteome</keyword>
<name>A0A5C4J9E7_9ACTN</name>
<dbReference type="Pfam" id="PF22475">
    <property type="entry name" value="YhfS-like_C"/>
    <property type="match status" value="1"/>
</dbReference>
<dbReference type="AlphaFoldDB" id="A0A5C4J9E7"/>
<dbReference type="InterPro" id="IPR015424">
    <property type="entry name" value="PyrdxlP-dep_Trfase"/>
</dbReference>
<reference evidence="3 4" key="1">
    <citation type="submission" date="2019-05" db="EMBL/GenBank/DDBJ databases">
        <title>Draft genome sequence of Actinomadura sp. 14C53.</title>
        <authorList>
            <person name="Saricaoglu S."/>
            <person name="Isik K."/>
        </authorList>
    </citation>
    <scope>NUCLEOTIDE SEQUENCE [LARGE SCALE GENOMIC DNA]</scope>
    <source>
        <strain evidence="3 4">14C53</strain>
    </source>
</reference>
<dbReference type="RefSeq" id="WP_138646918.1">
    <property type="nucleotide sequence ID" value="NZ_VCKW01000109.1"/>
</dbReference>
<evidence type="ECO:0000313" key="3">
    <source>
        <dbReference type="EMBL" id="TMQ96264.1"/>
    </source>
</evidence>
<feature type="domain" description="Aminotransferase class I/classII large" evidence="1">
    <location>
        <begin position="59"/>
        <end position="128"/>
    </location>
</feature>
<dbReference type="Gene3D" id="3.90.1150.130">
    <property type="match status" value="1"/>
</dbReference>